<sequence length="155" mass="17921">MENNQNIHTDQLQDLIQILTERIEVYTNAISSVDSDKDVDLIAFFEKCMQLSQQFKSELLVILPKEGLSPSEKQWTAGTLYNEWEKRNPFPEASGREQVLEACKKMEEIMQDIFKQILSSNNNFSENTTAILKSQATLQQEIYELTRDLGKENNN</sequence>
<dbReference type="EMBL" id="VTAV01000016">
    <property type="protein sequence ID" value="TYR33312.1"/>
    <property type="molecule type" value="Genomic_DNA"/>
</dbReference>
<dbReference type="AlphaFoldDB" id="A0A5D4GZ36"/>
<dbReference type="RefSeq" id="WP_148920590.1">
    <property type="nucleotide sequence ID" value="NZ_VTAV01000016.1"/>
</dbReference>
<proteinExistence type="predicted"/>
<dbReference type="InterPro" id="IPR012347">
    <property type="entry name" value="Ferritin-like"/>
</dbReference>
<name>A0A5D4GZ36_9SPHI</name>
<dbReference type="Proteomes" id="UP000322362">
    <property type="component" value="Unassembled WGS sequence"/>
</dbReference>
<evidence type="ECO:0000313" key="1">
    <source>
        <dbReference type="EMBL" id="TYR33312.1"/>
    </source>
</evidence>
<dbReference type="Gene3D" id="1.20.1260.10">
    <property type="match status" value="1"/>
</dbReference>
<accession>A0A5D4GZ36</accession>
<organism evidence="1 2">
    <name type="scientific">Sphingobacterium phlebotomi</name>
    <dbReference type="NCBI Taxonomy" id="2605433"/>
    <lineage>
        <taxon>Bacteria</taxon>
        <taxon>Pseudomonadati</taxon>
        <taxon>Bacteroidota</taxon>
        <taxon>Sphingobacteriia</taxon>
        <taxon>Sphingobacteriales</taxon>
        <taxon>Sphingobacteriaceae</taxon>
        <taxon>Sphingobacterium</taxon>
    </lineage>
</organism>
<evidence type="ECO:0000313" key="2">
    <source>
        <dbReference type="Proteomes" id="UP000322362"/>
    </source>
</evidence>
<reference evidence="1 2" key="1">
    <citation type="submission" date="2019-08" db="EMBL/GenBank/DDBJ databases">
        <title>Phlebobacter frassis gen. nov. sp. nov., a new member of family Sphingobacteriaceae isolated from sand fly rearing media.</title>
        <authorList>
            <person name="Kakumanu M.L."/>
            <person name="Marayati B.F."/>
            <person name="Wada-Katsumata A."/>
            <person name="Wasserberg G."/>
            <person name="Schal C."/>
            <person name="Apperson C.S."/>
            <person name="Ponnusamy L."/>
        </authorList>
    </citation>
    <scope>NUCLEOTIDE SEQUENCE [LARGE SCALE GENOMIC DNA]</scope>
    <source>
        <strain evidence="1 2">SSI9</strain>
    </source>
</reference>
<keyword evidence="2" id="KW-1185">Reference proteome</keyword>
<protein>
    <submittedName>
        <fullName evidence="1">DUF2383 domain-containing protein</fullName>
    </submittedName>
</protein>
<comment type="caution">
    <text evidence="1">The sequence shown here is derived from an EMBL/GenBank/DDBJ whole genome shotgun (WGS) entry which is preliminary data.</text>
</comment>
<gene>
    <name evidence="1" type="ORF">FXV77_17805</name>
</gene>